<comment type="caution">
    <text evidence="1">The sequence shown here is derived from an EMBL/GenBank/DDBJ whole genome shotgun (WGS) entry which is preliminary data.</text>
</comment>
<proteinExistence type="predicted"/>
<name>A0A9N8HB96_9STRA</name>
<dbReference type="Proteomes" id="UP001153069">
    <property type="component" value="Unassembled WGS sequence"/>
</dbReference>
<dbReference type="EMBL" id="CAICTM010000174">
    <property type="protein sequence ID" value="CAB9503743.1"/>
    <property type="molecule type" value="Genomic_DNA"/>
</dbReference>
<evidence type="ECO:0000313" key="1">
    <source>
        <dbReference type="EMBL" id="CAB9503743.1"/>
    </source>
</evidence>
<gene>
    <name evidence="1" type="ORF">SEMRO_175_G076970.1</name>
</gene>
<dbReference type="AlphaFoldDB" id="A0A9N8HB96"/>
<dbReference type="OrthoDB" id="55292at2759"/>
<organism evidence="1 2">
    <name type="scientific">Seminavis robusta</name>
    <dbReference type="NCBI Taxonomy" id="568900"/>
    <lineage>
        <taxon>Eukaryota</taxon>
        <taxon>Sar</taxon>
        <taxon>Stramenopiles</taxon>
        <taxon>Ochrophyta</taxon>
        <taxon>Bacillariophyta</taxon>
        <taxon>Bacillariophyceae</taxon>
        <taxon>Bacillariophycidae</taxon>
        <taxon>Naviculales</taxon>
        <taxon>Naviculaceae</taxon>
        <taxon>Seminavis</taxon>
    </lineage>
</organism>
<accession>A0A9N8HB96</accession>
<reference evidence="1" key="1">
    <citation type="submission" date="2020-06" db="EMBL/GenBank/DDBJ databases">
        <authorList>
            <consortium name="Plant Systems Biology data submission"/>
        </authorList>
    </citation>
    <scope>NUCLEOTIDE SEQUENCE</scope>
    <source>
        <strain evidence="1">D6</strain>
    </source>
</reference>
<evidence type="ECO:0000313" key="2">
    <source>
        <dbReference type="Proteomes" id="UP001153069"/>
    </source>
</evidence>
<sequence>MMNGQQANWRRGGAIPENTNMLNAAIKLWDRFMELKYKDIGAGDLAGDNSLVLLTGFCTQLGENPPLKANNQPYALSALTKYVRTLILDLKRTFENHEVIRNGPELFTNEDVTQMIKMLEGDLDQTLVIGSRELDVFKESFLFLDSTAKEPEPYLPMIFQTTI</sequence>
<keyword evidence="2" id="KW-1185">Reference proteome</keyword>
<protein>
    <submittedName>
        <fullName evidence="1">Uncharacterized protein</fullName>
    </submittedName>
</protein>